<evidence type="ECO:0000256" key="1">
    <source>
        <dbReference type="SAM" id="MobiDB-lite"/>
    </source>
</evidence>
<reference evidence="2" key="1">
    <citation type="submission" date="2023-03" db="EMBL/GenBank/DDBJ databases">
        <title>Massive genome expansion in bonnet fungi (Mycena s.s.) driven by repeated elements and novel gene families across ecological guilds.</title>
        <authorList>
            <consortium name="Lawrence Berkeley National Laboratory"/>
            <person name="Harder C.B."/>
            <person name="Miyauchi S."/>
            <person name="Viragh M."/>
            <person name="Kuo A."/>
            <person name="Thoen E."/>
            <person name="Andreopoulos B."/>
            <person name="Lu D."/>
            <person name="Skrede I."/>
            <person name="Drula E."/>
            <person name="Henrissat B."/>
            <person name="Morin E."/>
            <person name="Kohler A."/>
            <person name="Barry K."/>
            <person name="LaButti K."/>
            <person name="Morin E."/>
            <person name="Salamov A."/>
            <person name="Lipzen A."/>
            <person name="Mereny Z."/>
            <person name="Hegedus B."/>
            <person name="Baldrian P."/>
            <person name="Stursova M."/>
            <person name="Weitz H."/>
            <person name="Taylor A."/>
            <person name="Grigoriev I.V."/>
            <person name="Nagy L.G."/>
            <person name="Martin F."/>
            <person name="Kauserud H."/>
        </authorList>
    </citation>
    <scope>NUCLEOTIDE SEQUENCE</scope>
    <source>
        <strain evidence="2">CBHHK067</strain>
    </source>
</reference>
<feature type="compositionally biased region" description="Polar residues" evidence="1">
    <location>
        <begin position="50"/>
        <end position="73"/>
    </location>
</feature>
<comment type="caution">
    <text evidence="2">The sequence shown here is derived from an EMBL/GenBank/DDBJ whole genome shotgun (WGS) entry which is preliminary data.</text>
</comment>
<keyword evidence="3" id="KW-1185">Reference proteome</keyword>
<dbReference type="AlphaFoldDB" id="A0AAD7BNW0"/>
<dbReference type="EMBL" id="JARKIE010000589">
    <property type="protein sequence ID" value="KAJ7626237.1"/>
    <property type="molecule type" value="Genomic_DNA"/>
</dbReference>
<feature type="compositionally biased region" description="Basic and acidic residues" evidence="1">
    <location>
        <begin position="75"/>
        <end position="87"/>
    </location>
</feature>
<sequence>MSTSYQWTPELVAILRQAMVQNPPTPTRGNYLPRYNVRSLQHHLEMKSGATPTADQIRSKITQVRRSISSGPSLDTEHDSPPADSDHGSFSSHQSIGQGSGPVEDGYGPAGPLSGPWSNVDLAWDKESYDVQSDTWYSMPHAGLGPGNALTMTQLCFCGQPISQYTVACACASGHSSVYPNVADPHDSGAYGAGEALIDGKIPLLPERLTPSVGYNVPGFGPIAEVFPESSLNDNGTFDPTFAPSPTAMTQWSSIVSPQTANSERCTTGQAANFAARDQGSVVNQDDNGSVQVNLTLAATPTACKKTKSDSYVCVLRTSFRPLCSMGSPQP</sequence>
<proteinExistence type="predicted"/>
<dbReference type="Proteomes" id="UP001221757">
    <property type="component" value="Unassembled WGS sequence"/>
</dbReference>
<gene>
    <name evidence="2" type="ORF">B0H17DRAFT_563730</name>
</gene>
<evidence type="ECO:0000313" key="2">
    <source>
        <dbReference type="EMBL" id="KAJ7626237.1"/>
    </source>
</evidence>
<name>A0AAD7BNW0_MYCRO</name>
<accession>A0AAD7BNW0</accession>
<feature type="compositionally biased region" description="Polar residues" evidence="1">
    <location>
        <begin position="88"/>
        <end position="97"/>
    </location>
</feature>
<feature type="region of interest" description="Disordered" evidence="1">
    <location>
        <begin position="47"/>
        <end position="114"/>
    </location>
</feature>
<evidence type="ECO:0000313" key="3">
    <source>
        <dbReference type="Proteomes" id="UP001221757"/>
    </source>
</evidence>
<organism evidence="2 3">
    <name type="scientific">Mycena rosella</name>
    <name type="common">Pink bonnet</name>
    <name type="synonym">Agaricus rosellus</name>
    <dbReference type="NCBI Taxonomy" id="1033263"/>
    <lineage>
        <taxon>Eukaryota</taxon>
        <taxon>Fungi</taxon>
        <taxon>Dikarya</taxon>
        <taxon>Basidiomycota</taxon>
        <taxon>Agaricomycotina</taxon>
        <taxon>Agaricomycetes</taxon>
        <taxon>Agaricomycetidae</taxon>
        <taxon>Agaricales</taxon>
        <taxon>Marasmiineae</taxon>
        <taxon>Mycenaceae</taxon>
        <taxon>Mycena</taxon>
    </lineage>
</organism>
<protein>
    <submittedName>
        <fullName evidence="2">Uncharacterized protein</fullName>
    </submittedName>
</protein>